<dbReference type="GO" id="GO:0005737">
    <property type="term" value="C:cytoplasm"/>
    <property type="evidence" value="ECO:0007669"/>
    <property type="project" value="TreeGrafter"/>
</dbReference>
<dbReference type="Proteomes" id="UP000321567">
    <property type="component" value="Unassembled WGS sequence"/>
</dbReference>
<dbReference type="NCBIfam" id="TIGR00251">
    <property type="entry name" value="DUF167 family protein"/>
    <property type="match status" value="1"/>
</dbReference>
<comment type="similarity">
    <text evidence="1 2">Belongs to the UPF0235 family.</text>
</comment>
<dbReference type="SUPFAM" id="SSF69786">
    <property type="entry name" value="YggU-like"/>
    <property type="match status" value="1"/>
</dbReference>
<evidence type="ECO:0000313" key="4">
    <source>
        <dbReference type="Proteomes" id="UP000321567"/>
    </source>
</evidence>
<reference evidence="3 4" key="1">
    <citation type="submission" date="2019-07" db="EMBL/GenBank/DDBJ databases">
        <title>Whole genome shotgun sequence of Rhodospirillum oryzae NBRC 107573.</title>
        <authorList>
            <person name="Hosoyama A."/>
            <person name="Uohara A."/>
            <person name="Ohji S."/>
            <person name="Ichikawa N."/>
        </authorList>
    </citation>
    <scope>NUCLEOTIDE SEQUENCE [LARGE SCALE GENOMIC DNA]</scope>
    <source>
        <strain evidence="3 4">NBRC 107573</strain>
    </source>
</reference>
<dbReference type="HAMAP" id="MF_00634">
    <property type="entry name" value="UPF0235"/>
    <property type="match status" value="1"/>
</dbReference>
<dbReference type="RefSeq" id="WP_147164440.1">
    <property type="nucleotide sequence ID" value="NZ_BJZO01000077.1"/>
</dbReference>
<dbReference type="AlphaFoldDB" id="A0A512HAD3"/>
<dbReference type="SMART" id="SM01152">
    <property type="entry name" value="DUF167"/>
    <property type="match status" value="1"/>
</dbReference>
<protein>
    <recommendedName>
        <fullName evidence="2">UPF0235 protein ROR02_25440</fullName>
    </recommendedName>
</protein>
<dbReference type="Pfam" id="PF02594">
    <property type="entry name" value="DUF167"/>
    <property type="match status" value="1"/>
</dbReference>
<organism evidence="3 4">
    <name type="scientific">Pararhodospirillum oryzae</name>
    <dbReference type="NCBI Taxonomy" id="478448"/>
    <lineage>
        <taxon>Bacteria</taxon>
        <taxon>Pseudomonadati</taxon>
        <taxon>Pseudomonadota</taxon>
        <taxon>Alphaproteobacteria</taxon>
        <taxon>Rhodospirillales</taxon>
        <taxon>Rhodospirillaceae</taxon>
        <taxon>Pararhodospirillum</taxon>
    </lineage>
</organism>
<evidence type="ECO:0000256" key="1">
    <source>
        <dbReference type="ARBA" id="ARBA00010364"/>
    </source>
</evidence>
<dbReference type="PANTHER" id="PTHR13420:SF7">
    <property type="entry name" value="UPF0235 PROTEIN C15ORF40"/>
    <property type="match status" value="1"/>
</dbReference>
<dbReference type="PANTHER" id="PTHR13420">
    <property type="entry name" value="UPF0235 PROTEIN C15ORF40"/>
    <property type="match status" value="1"/>
</dbReference>
<sequence length="119" mass="12471">MVSVPPASPPVAAGPWTVREDGLYLAVRVTPKARRAGVAGLAADAEGGLVLKVGVSAAPEDGKANAALVELLARTWKLPRRQVRVAQGQTDRRKVVHVAGSPDALLADLQPWTDALPRL</sequence>
<accession>A0A512HAD3</accession>
<keyword evidence="4" id="KW-1185">Reference proteome</keyword>
<gene>
    <name evidence="3" type="ORF">ROR02_25440</name>
</gene>
<evidence type="ECO:0000256" key="2">
    <source>
        <dbReference type="HAMAP-Rule" id="MF_00634"/>
    </source>
</evidence>
<comment type="caution">
    <text evidence="3">The sequence shown here is derived from an EMBL/GenBank/DDBJ whole genome shotgun (WGS) entry which is preliminary data.</text>
</comment>
<dbReference type="OrthoDB" id="9801972at2"/>
<dbReference type="Gene3D" id="3.30.1200.10">
    <property type="entry name" value="YggU-like"/>
    <property type="match status" value="1"/>
</dbReference>
<dbReference type="EMBL" id="BJZO01000077">
    <property type="protein sequence ID" value="GEO82413.1"/>
    <property type="molecule type" value="Genomic_DNA"/>
</dbReference>
<dbReference type="InterPro" id="IPR036591">
    <property type="entry name" value="YggU-like_sf"/>
</dbReference>
<proteinExistence type="inferred from homology"/>
<evidence type="ECO:0000313" key="3">
    <source>
        <dbReference type="EMBL" id="GEO82413.1"/>
    </source>
</evidence>
<dbReference type="InterPro" id="IPR003746">
    <property type="entry name" value="DUF167"/>
</dbReference>
<name>A0A512HAD3_9PROT</name>